<gene>
    <name evidence="2" type="ORF">CYMTET_54491</name>
</gene>
<organism evidence="2 3">
    <name type="scientific">Cymbomonas tetramitiformis</name>
    <dbReference type="NCBI Taxonomy" id="36881"/>
    <lineage>
        <taxon>Eukaryota</taxon>
        <taxon>Viridiplantae</taxon>
        <taxon>Chlorophyta</taxon>
        <taxon>Pyramimonadophyceae</taxon>
        <taxon>Pyramimonadales</taxon>
        <taxon>Pyramimonadaceae</taxon>
        <taxon>Cymbomonas</taxon>
    </lineage>
</organism>
<dbReference type="EMBL" id="LGRX02035325">
    <property type="protein sequence ID" value="KAK3235295.1"/>
    <property type="molecule type" value="Genomic_DNA"/>
</dbReference>
<name>A0AAE0BG85_9CHLO</name>
<proteinExistence type="predicted"/>
<evidence type="ECO:0000256" key="1">
    <source>
        <dbReference type="SAM" id="MobiDB-lite"/>
    </source>
</evidence>
<evidence type="ECO:0000313" key="3">
    <source>
        <dbReference type="Proteomes" id="UP001190700"/>
    </source>
</evidence>
<reference evidence="2 3" key="1">
    <citation type="journal article" date="2015" name="Genome Biol. Evol.">
        <title>Comparative Genomics of a Bacterivorous Green Alga Reveals Evolutionary Causalities and Consequences of Phago-Mixotrophic Mode of Nutrition.</title>
        <authorList>
            <person name="Burns J.A."/>
            <person name="Paasch A."/>
            <person name="Narechania A."/>
            <person name="Kim E."/>
        </authorList>
    </citation>
    <scope>NUCLEOTIDE SEQUENCE [LARGE SCALE GENOMIC DNA]</scope>
    <source>
        <strain evidence="2 3">PLY_AMNH</strain>
    </source>
</reference>
<keyword evidence="3" id="KW-1185">Reference proteome</keyword>
<feature type="region of interest" description="Disordered" evidence="1">
    <location>
        <begin position="209"/>
        <end position="230"/>
    </location>
</feature>
<dbReference type="AlphaFoldDB" id="A0AAE0BG85"/>
<evidence type="ECO:0000313" key="2">
    <source>
        <dbReference type="EMBL" id="KAK3235295.1"/>
    </source>
</evidence>
<protein>
    <submittedName>
        <fullName evidence="2">Uncharacterized protein</fullName>
    </submittedName>
</protein>
<accession>A0AAE0BG85</accession>
<comment type="caution">
    <text evidence="2">The sequence shown here is derived from an EMBL/GenBank/DDBJ whole genome shotgun (WGS) entry which is preliminary data.</text>
</comment>
<feature type="region of interest" description="Disordered" evidence="1">
    <location>
        <begin position="116"/>
        <end position="152"/>
    </location>
</feature>
<dbReference type="Proteomes" id="UP001190700">
    <property type="component" value="Unassembled WGS sequence"/>
</dbReference>
<feature type="compositionally biased region" description="Basic residues" evidence="1">
    <location>
        <begin position="131"/>
        <end position="143"/>
    </location>
</feature>
<sequence>MNELTAQFLLQSQAFAPLFDLTDTTLVARHEANELLLSALAFLARPGSTARDWLEASGADVPGDGKRAALEVFRHGLAAPAGAVSALSFADGTSGLVDALSGLQEQLTRMQQDIRELKRQRRDGPPTTGKHLPRSVAKLHRPGVKPLRTAPDVSFDKRSGAFVPHCKNAEYAKSGLKHWHADCPNGGPHSAHYCSAVTNTMTLKSLIRPNVSSGSKPASDRQISEKQLIS</sequence>